<name>A0A090QRH3_9GAMM</name>
<evidence type="ECO:0008006" key="3">
    <source>
        <dbReference type="Google" id="ProtNLM"/>
    </source>
</evidence>
<dbReference type="Gene3D" id="3.40.50.720">
    <property type="entry name" value="NAD(P)-binding Rossmann-like Domain"/>
    <property type="match status" value="1"/>
</dbReference>
<organism evidence="1 2">
    <name type="scientific">Photobacterium aphoticum</name>
    <dbReference type="NCBI Taxonomy" id="754436"/>
    <lineage>
        <taxon>Bacteria</taxon>
        <taxon>Pseudomonadati</taxon>
        <taxon>Pseudomonadota</taxon>
        <taxon>Gammaproteobacteria</taxon>
        <taxon>Vibrionales</taxon>
        <taxon>Vibrionaceae</taxon>
        <taxon>Photobacterium</taxon>
    </lineage>
</organism>
<gene>
    <name evidence="1" type="ORF">JCM19237_4234</name>
</gene>
<proteinExistence type="predicted"/>
<dbReference type="eggNOG" id="COG0686">
    <property type="taxonomic scope" value="Bacteria"/>
</dbReference>
<accession>A0A090QRH3</accession>
<dbReference type="AlphaFoldDB" id="A0A090QRH3"/>
<dbReference type="EMBL" id="BBMN01000005">
    <property type="protein sequence ID" value="GAL04868.1"/>
    <property type="molecule type" value="Genomic_DNA"/>
</dbReference>
<reference evidence="1 2" key="1">
    <citation type="journal article" date="2014" name="Genome Announc.">
        <title>Draft Genome Sequences of Two Vibrionaceae Species, Vibrio ponticus C121 and Photobacterium aphoticum C119, Isolated as Coral Reef Microbiota.</title>
        <authorList>
            <person name="Al-saari N."/>
            <person name="Meirelles P.M."/>
            <person name="Mino S."/>
            <person name="Suda W."/>
            <person name="Oshima K."/>
            <person name="Hattori M."/>
            <person name="Ohkuma M."/>
            <person name="Thompson F.L."/>
            <person name="Gomez-Gil B."/>
            <person name="Sawabe T."/>
            <person name="Sawabe T."/>
        </authorList>
    </citation>
    <scope>NUCLEOTIDE SEQUENCE [LARGE SCALE GENOMIC DNA]</scope>
    <source>
        <strain evidence="1 2">JCM 19237</strain>
    </source>
</reference>
<evidence type="ECO:0000313" key="2">
    <source>
        <dbReference type="Proteomes" id="UP000029227"/>
    </source>
</evidence>
<dbReference type="Proteomes" id="UP000029227">
    <property type="component" value="Unassembled WGS sequence"/>
</dbReference>
<evidence type="ECO:0000313" key="1">
    <source>
        <dbReference type="EMBL" id="GAL04868.1"/>
    </source>
</evidence>
<protein>
    <recommendedName>
        <fullName evidence="3">Alanine dehydrogenase</fullName>
    </recommendedName>
</protein>
<sequence length="40" mass="4497">MDDEGFLNGMNLIHGKVTNKAIATHFDLHYTRPTVALSMH</sequence>
<dbReference type="STRING" id="754436.JCM19237_4234"/>
<comment type="caution">
    <text evidence="1">The sequence shown here is derived from an EMBL/GenBank/DDBJ whole genome shotgun (WGS) entry which is preliminary data.</text>
</comment>